<dbReference type="Gene3D" id="3.40.30.10">
    <property type="entry name" value="Glutaredoxin"/>
    <property type="match status" value="1"/>
</dbReference>
<dbReference type="AlphaFoldDB" id="A0A103YKH7"/>
<keyword evidence="7" id="KW-0677">Repeat</keyword>
<sequence>MERRGSMMAKLLLGFMLLSCMYHQSAMGRFVVEKNSLTVTSPENIKGNHDSAIGNFGIPQYGGSMAGTVDYPKENKKGCRKFDEFGISFKANPGALPKFVLLDRGDCFFALKVWNAQNAGASAVLVADDIDEALITMDRPEEDGASAKYIENITIPSALIARSFGETLKKAISSGDMVNVNLDWRESVPHPDDRVEYELWTNSNDECGVKCDMLMDFVKNFKGAAQILEKGGYTLFTPHYITWYCPQTFTISKQCKSQCINHGRYCAPDPEQDFSTGYEGKDVVLENLRQLCVFKVANETEKSWIWWDYVTDFQIRCPMNEKKYNKECADEVIKSLGLDLSKIDKCMGDPSADSDNPVLKEEQDAQIGKGSRGDVTILPTLVVNNRQYRGKLEKGAVLKAICSGFEETTEPAVCLSDDVETNECLENNGGCWHDKAANVTACKDTFRGRVCECPLVDGVQFKGDGYTSCVASGPGRCKINNGGCWHESRDGDSFSACLDNENGKCACPSGFKGDGVKSCEDIDECQEKKACQCPECSCKNTWGSYECTCSGDRLYIRDHDTCISKTTAEGKSSWTVVWVVLLGLAMAAGGAYLVYKYRWRSYMDSEIRAIMAQYMPLDNQSEAVNHANENRA</sequence>
<evidence type="ECO:0000256" key="12">
    <source>
        <dbReference type="ARBA" id="ARBA00023136"/>
    </source>
</evidence>
<reference evidence="21 22" key="1">
    <citation type="journal article" date="2016" name="Sci. Rep.">
        <title>The genome sequence of the outbreeding globe artichoke constructed de novo incorporating a phase-aware low-pass sequencing strategy of F1 progeny.</title>
        <authorList>
            <person name="Scaglione D."/>
            <person name="Reyes-Chin-Wo S."/>
            <person name="Acquadro A."/>
            <person name="Froenicke L."/>
            <person name="Portis E."/>
            <person name="Beitel C."/>
            <person name="Tirone M."/>
            <person name="Mauro R."/>
            <person name="Lo Monaco A."/>
            <person name="Mauromicale G."/>
            <person name="Faccioli P."/>
            <person name="Cattivelli L."/>
            <person name="Rieseberg L."/>
            <person name="Michelmore R."/>
            <person name="Lanteri S."/>
        </authorList>
    </citation>
    <scope>NUCLEOTIDE SEQUENCE [LARGE SCALE GENOMIC DNA]</scope>
    <source>
        <strain evidence="21">2C</strain>
    </source>
</reference>
<evidence type="ECO:0000256" key="10">
    <source>
        <dbReference type="ARBA" id="ARBA00022989"/>
    </source>
</evidence>
<keyword evidence="13" id="KW-1015">Disulfide bond</keyword>
<protein>
    <submittedName>
        <fullName evidence="21">Complement Clr-like EGF domain-containing protein</fullName>
    </submittedName>
</protein>
<dbReference type="STRING" id="59895.A0A103YKH7"/>
<evidence type="ECO:0000256" key="1">
    <source>
        <dbReference type="ARBA" id="ARBA00004614"/>
    </source>
</evidence>
<keyword evidence="12 18" id="KW-0472">Membrane</keyword>
<evidence type="ECO:0000256" key="6">
    <source>
        <dbReference type="ARBA" id="ARBA00022729"/>
    </source>
</evidence>
<evidence type="ECO:0000256" key="3">
    <source>
        <dbReference type="ARBA" id="ARBA00022448"/>
    </source>
</evidence>
<dbReference type="Proteomes" id="UP000243975">
    <property type="component" value="Unassembled WGS sequence"/>
</dbReference>
<keyword evidence="10 18" id="KW-1133">Transmembrane helix</keyword>
<keyword evidence="15" id="KW-0968">Cytoplasmic vesicle</keyword>
<dbReference type="Pfam" id="PF25011">
    <property type="entry name" value="VSR_TRX"/>
    <property type="match status" value="1"/>
</dbReference>
<dbReference type="Gene3D" id="2.10.25.10">
    <property type="entry name" value="Laminin"/>
    <property type="match status" value="2"/>
</dbReference>
<dbReference type="EMBL" id="LEKV01000994">
    <property type="protein sequence ID" value="KVI10826.1"/>
    <property type="molecule type" value="Genomic_DNA"/>
</dbReference>
<dbReference type="FunFam" id="2.10.25.10:FF:000178">
    <property type="entry name" value="vacuolar-sorting receptor 1"/>
    <property type="match status" value="1"/>
</dbReference>
<dbReference type="GO" id="GO:0005509">
    <property type="term" value="F:calcium ion binding"/>
    <property type="evidence" value="ECO:0007669"/>
    <property type="project" value="InterPro"/>
</dbReference>
<dbReference type="CDD" id="cd00054">
    <property type="entry name" value="EGF_CA"/>
    <property type="match status" value="1"/>
</dbReference>
<accession>A0A103YKH7</accession>
<dbReference type="CDD" id="cd02125">
    <property type="entry name" value="PA_VSR"/>
    <property type="match status" value="1"/>
</dbReference>
<evidence type="ECO:0000313" key="22">
    <source>
        <dbReference type="Proteomes" id="UP000243975"/>
    </source>
</evidence>
<evidence type="ECO:0000256" key="13">
    <source>
        <dbReference type="ARBA" id="ARBA00023157"/>
    </source>
</evidence>
<evidence type="ECO:0000256" key="14">
    <source>
        <dbReference type="ARBA" id="ARBA00023180"/>
    </source>
</evidence>
<dbReference type="InterPro" id="IPR046450">
    <property type="entry name" value="PA_dom_sf"/>
</dbReference>
<evidence type="ECO:0000256" key="9">
    <source>
        <dbReference type="ARBA" id="ARBA00022927"/>
    </source>
</evidence>
<evidence type="ECO:0000256" key="4">
    <source>
        <dbReference type="ARBA" id="ARBA00022536"/>
    </source>
</evidence>
<feature type="chain" id="PRO_5007119816" evidence="19">
    <location>
        <begin position="29"/>
        <end position="632"/>
    </location>
</feature>
<evidence type="ECO:0000256" key="15">
    <source>
        <dbReference type="ARBA" id="ARBA00023329"/>
    </source>
</evidence>
<dbReference type="InterPro" id="IPR003137">
    <property type="entry name" value="PA_domain"/>
</dbReference>
<dbReference type="InterPro" id="IPR001881">
    <property type="entry name" value="EGF-like_Ca-bd_dom"/>
</dbReference>
<dbReference type="PANTHER" id="PTHR22702">
    <property type="entry name" value="PROTEASE-ASSOCIATED DOMAIN-CONTAINING PROTEIN"/>
    <property type="match status" value="1"/>
</dbReference>
<keyword evidence="5 18" id="KW-0812">Transmembrane</keyword>
<comment type="caution">
    <text evidence="21">The sequence shown here is derived from an EMBL/GenBank/DDBJ whole genome shotgun (WGS) entry which is preliminary data.</text>
</comment>
<evidence type="ECO:0000259" key="20">
    <source>
        <dbReference type="SMART" id="SM00179"/>
    </source>
</evidence>
<comment type="similarity">
    <text evidence="2">Belongs to the VSR (BP-80) family.</text>
</comment>
<feature type="signal peptide" evidence="19">
    <location>
        <begin position="1"/>
        <end position="28"/>
    </location>
</feature>
<dbReference type="PROSITE" id="PS01187">
    <property type="entry name" value="EGF_CA"/>
    <property type="match status" value="1"/>
</dbReference>
<dbReference type="GO" id="GO:0006623">
    <property type="term" value="P:protein targeting to vacuole"/>
    <property type="evidence" value="ECO:0007669"/>
    <property type="project" value="UniProtKB-ARBA"/>
</dbReference>
<dbReference type="GO" id="GO:0000139">
    <property type="term" value="C:Golgi membrane"/>
    <property type="evidence" value="ECO:0007669"/>
    <property type="project" value="UniProtKB-SubCell"/>
</dbReference>
<dbReference type="InterPro" id="IPR026823">
    <property type="entry name" value="cEGF"/>
</dbReference>
<dbReference type="FunFam" id="3.50.30.30:FF:000001">
    <property type="entry name" value="Vacuolar-sorting receptor 1"/>
    <property type="match status" value="1"/>
</dbReference>
<dbReference type="OMA" id="GINSCDD"/>
<keyword evidence="9" id="KW-0653">Protein transport</keyword>
<keyword evidence="6 19" id="KW-0732">Signal</keyword>
<organism evidence="21 22">
    <name type="scientific">Cynara cardunculus var. scolymus</name>
    <name type="common">Globe artichoke</name>
    <name type="synonym">Cynara scolymus</name>
    <dbReference type="NCBI Taxonomy" id="59895"/>
    <lineage>
        <taxon>Eukaryota</taxon>
        <taxon>Viridiplantae</taxon>
        <taxon>Streptophyta</taxon>
        <taxon>Embryophyta</taxon>
        <taxon>Tracheophyta</taxon>
        <taxon>Spermatophyta</taxon>
        <taxon>Magnoliopsida</taxon>
        <taxon>eudicotyledons</taxon>
        <taxon>Gunneridae</taxon>
        <taxon>Pentapetalae</taxon>
        <taxon>asterids</taxon>
        <taxon>campanulids</taxon>
        <taxon>Asterales</taxon>
        <taxon>Asteraceae</taxon>
        <taxon>Carduoideae</taxon>
        <taxon>Cardueae</taxon>
        <taxon>Carduinae</taxon>
        <taxon>Cynara</taxon>
    </lineage>
</organism>
<evidence type="ECO:0000256" key="19">
    <source>
        <dbReference type="SAM" id="SignalP"/>
    </source>
</evidence>
<name>A0A103YKH7_CYNCS</name>
<keyword evidence="22" id="KW-1185">Reference proteome</keyword>
<keyword evidence="3" id="KW-0813">Transport</keyword>
<evidence type="ECO:0000313" key="21">
    <source>
        <dbReference type="EMBL" id="KVI10826.1"/>
    </source>
</evidence>
<evidence type="ECO:0000256" key="18">
    <source>
        <dbReference type="SAM" id="Phobius"/>
    </source>
</evidence>
<dbReference type="InterPro" id="IPR018097">
    <property type="entry name" value="EGF_Ca-bd_CS"/>
</dbReference>
<dbReference type="PANTHER" id="PTHR22702:SF1">
    <property type="entry name" value="PROTEASE-ASSOCIATED DOMAIN-CONTAINING PROTEIN 1"/>
    <property type="match status" value="1"/>
</dbReference>
<keyword evidence="4" id="KW-0245">EGF-like domain</keyword>
<comment type="subcellular location">
    <subcellularLocation>
        <location evidence="16">Cytoplasmic vesicle</location>
        <location evidence="16">Clathrin-coated vesicle membrane</location>
        <topology evidence="16">Single-pass type I membrane protein</topology>
    </subcellularLocation>
    <subcellularLocation>
        <location evidence="1">Golgi apparatus membrane</location>
        <topology evidence="1">Single-pass type I membrane protein</topology>
    </subcellularLocation>
    <subcellularLocation>
        <location evidence="17">Prevacuolar compartment membrane</location>
        <topology evidence="17">Single-pass type I membrane protein</topology>
    </subcellularLocation>
</comment>
<evidence type="ECO:0000256" key="8">
    <source>
        <dbReference type="ARBA" id="ARBA00022837"/>
    </source>
</evidence>
<evidence type="ECO:0000256" key="5">
    <source>
        <dbReference type="ARBA" id="ARBA00022692"/>
    </source>
</evidence>
<evidence type="ECO:0000256" key="16">
    <source>
        <dbReference type="ARBA" id="ARBA00029430"/>
    </source>
</evidence>
<evidence type="ECO:0000256" key="7">
    <source>
        <dbReference type="ARBA" id="ARBA00022737"/>
    </source>
</evidence>
<evidence type="ECO:0000256" key="2">
    <source>
        <dbReference type="ARBA" id="ARBA00007038"/>
    </source>
</evidence>
<dbReference type="Gramene" id="KVI10826">
    <property type="protein sequence ID" value="KVI10826"/>
    <property type="gene ID" value="Ccrd_010761"/>
</dbReference>
<proteinExistence type="inferred from homology"/>
<evidence type="ECO:0000256" key="17">
    <source>
        <dbReference type="ARBA" id="ARBA00043947"/>
    </source>
</evidence>
<dbReference type="Pfam" id="PF12662">
    <property type="entry name" value="cEGF"/>
    <property type="match status" value="1"/>
</dbReference>
<gene>
    <name evidence="21" type="ORF">Ccrd_010761</name>
</gene>
<dbReference type="Pfam" id="PF02225">
    <property type="entry name" value="PA"/>
    <property type="match status" value="1"/>
</dbReference>
<keyword evidence="14" id="KW-0325">Glycoprotein</keyword>
<feature type="transmembrane region" description="Helical" evidence="18">
    <location>
        <begin position="574"/>
        <end position="595"/>
    </location>
</feature>
<dbReference type="InterPro" id="IPR056858">
    <property type="entry name" value="VSR_TRX"/>
</dbReference>
<keyword evidence="11" id="KW-0333">Golgi apparatus</keyword>
<dbReference type="SUPFAM" id="SSF52025">
    <property type="entry name" value="PA domain"/>
    <property type="match status" value="1"/>
</dbReference>
<keyword evidence="8" id="KW-0106">Calcium</keyword>
<dbReference type="Gene3D" id="3.50.30.30">
    <property type="match status" value="1"/>
</dbReference>
<dbReference type="SMART" id="SM00179">
    <property type="entry name" value="EGF_CA"/>
    <property type="match status" value="1"/>
</dbReference>
<feature type="domain" description="EGF-like calcium-binding" evidence="20">
    <location>
        <begin position="521"/>
        <end position="563"/>
    </location>
</feature>
<dbReference type="GO" id="GO:0030665">
    <property type="term" value="C:clathrin-coated vesicle membrane"/>
    <property type="evidence" value="ECO:0007669"/>
    <property type="project" value="UniProtKB-SubCell"/>
</dbReference>
<dbReference type="OrthoDB" id="10045365at2759"/>
<evidence type="ECO:0000256" key="11">
    <source>
        <dbReference type="ARBA" id="ARBA00023034"/>
    </source>
</evidence>